<protein>
    <recommendedName>
        <fullName evidence="2">DUF4328 domain-containing protein</fullName>
    </recommendedName>
</protein>
<dbReference type="Pfam" id="PF14219">
    <property type="entry name" value="DUF4328"/>
    <property type="match status" value="1"/>
</dbReference>
<dbReference type="EMBL" id="BONV01000002">
    <property type="protein sequence ID" value="GIG77653.1"/>
    <property type="molecule type" value="Genomic_DNA"/>
</dbReference>
<name>A0A8J3LW87_9ACTN</name>
<dbReference type="AlphaFoldDB" id="A0A8J3LW87"/>
<evidence type="ECO:0000259" key="2">
    <source>
        <dbReference type="Pfam" id="PF14219"/>
    </source>
</evidence>
<keyword evidence="1" id="KW-0472">Membrane</keyword>
<feature type="transmembrane region" description="Helical" evidence="1">
    <location>
        <begin position="189"/>
        <end position="212"/>
    </location>
</feature>
<dbReference type="RefSeq" id="WP_203881158.1">
    <property type="nucleotide sequence ID" value="NZ_BAABHH010000002.1"/>
</dbReference>
<feature type="transmembrane region" description="Helical" evidence="1">
    <location>
        <begin position="21"/>
        <end position="46"/>
    </location>
</feature>
<keyword evidence="1" id="KW-1133">Transmembrane helix</keyword>
<comment type="caution">
    <text evidence="3">The sequence shown here is derived from an EMBL/GenBank/DDBJ whole genome shotgun (WGS) entry which is preliminary data.</text>
</comment>
<proteinExistence type="predicted"/>
<sequence>MHPASPPDVLRPINGRAIVAAAALGLNALAAMASAVVGVQRLVLIGDLMAEPESVDVAEVEATDSVATAVAMVQYVAYVVAIVTFLIWLFRARRNAEPLAMWPHRRAMPWLIFGWVVPVVCWWFPKQIMDDIWASSKPGGLGLAHNFGEAQRSGLVWAWWLSWLGAVWGSKLVSNGLHPTDELESIRQAVLVGTVTDALLVVAAVLAAMVVLQISRFQEARRSVAVQQAVIAG</sequence>
<evidence type="ECO:0000313" key="3">
    <source>
        <dbReference type="EMBL" id="GIG77653.1"/>
    </source>
</evidence>
<dbReference type="Proteomes" id="UP000630097">
    <property type="component" value="Unassembled WGS sequence"/>
</dbReference>
<accession>A0A8J3LW87</accession>
<feature type="transmembrane region" description="Helical" evidence="1">
    <location>
        <begin position="66"/>
        <end position="88"/>
    </location>
</feature>
<keyword evidence="1" id="KW-0812">Transmembrane</keyword>
<dbReference type="InterPro" id="IPR025565">
    <property type="entry name" value="DUF4328"/>
</dbReference>
<reference evidence="3 4" key="1">
    <citation type="submission" date="2021-01" db="EMBL/GenBank/DDBJ databases">
        <title>Whole genome shotgun sequence of Planotetraspora kaengkrachanensis NBRC 104272.</title>
        <authorList>
            <person name="Komaki H."/>
            <person name="Tamura T."/>
        </authorList>
    </citation>
    <scope>NUCLEOTIDE SEQUENCE [LARGE SCALE GENOMIC DNA]</scope>
    <source>
        <strain evidence="3 4">NBRC 104272</strain>
    </source>
</reference>
<feature type="domain" description="DUF4328" evidence="2">
    <location>
        <begin position="54"/>
        <end position="215"/>
    </location>
</feature>
<evidence type="ECO:0000256" key="1">
    <source>
        <dbReference type="SAM" id="Phobius"/>
    </source>
</evidence>
<evidence type="ECO:0000313" key="4">
    <source>
        <dbReference type="Proteomes" id="UP000630097"/>
    </source>
</evidence>
<organism evidence="3 4">
    <name type="scientific">Planotetraspora kaengkrachanensis</name>
    <dbReference type="NCBI Taxonomy" id="575193"/>
    <lineage>
        <taxon>Bacteria</taxon>
        <taxon>Bacillati</taxon>
        <taxon>Actinomycetota</taxon>
        <taxon>Actinomycetes</taxon>
        <taxon>Streptosporangiales</taxon>
        <taxon>Streptosporangiaceae</taxon>
        <taxon>Planotetraspora</taxon>
    </lineage>
</organism>
<gene>
    <name evidence="3" type="ORF">Pka01_07800</name>
</gene>
<feature type="transmembrane region" description="Helical" evidence="1">
    <location>
        <begin position="108"/>
        <end position="125"/>
    </location>
</feature>
<keyword evidence="4" id="KW-1185">Reference proteome</keyword>